<dbReference type="PROSITE" id="PS50887">
    <property type="entry name" value="GGDEF"/>
    <property type="match status" value="1"/>
</dbReference>
<dbReference type="GO" id="GO:0043709">
    <property type="term" value="P:cell adhesion involved in single-species biofilm formation"/>
    <property type="evidence" value="ECO:0007669"/>
    <property type="project" value="TreeGrafter"/>
</dbReference>
<dbReference type="STRING" id="439292.Bsel_2076"/>
<evidence type="ECO:0000256" key="1">
    <source>
        <dbReference type="SAM" id="Phobius"/>
    </source>
</evidence>
<feature type="domain" description="GGDEF" evidence="2">
    <location>
        <begin position="375"/>
        <end position="510"/>
    </location>
</feature>
<sequence>MITPAALLIHLILYLFLNTYRFALTSKGNEVLYLFNALLLTVGLSFWIGSESLVWTGLMIPFAFTSVYRWRGAISGLLIIYTVFIIFELHTLTDPFLLFGGYALYTFSLSSVFHYLTVKSETRRSMKRFFYKQSKNLHVLREISLALQSTLQKNKLMHIFLTAVTAGYGLGFNRAMIFLKKDLDQETFVGNAAIGPLSIQEGHQIWENVVSQRLTLRDFIKLQKEAEENDQELNRKVRDLEFNNAENYPVLKHVIDNKDPLLVNVTEWYSRCKMVKKLNDDFDVKNMAVIPLMTRGRAIGVMVIDNIVDGKPFSYEDLDNIMPLATQGAMAIENAVLYERTQELVMTDGLTRLRNKRYLETITQDLYTDAKLQCIPLAVMMIDLDYFKVYNDTNGHLMGDQVLLQVAEILSDLTPDEGVAIRFGGEEFCVILPGYSKSHALTLAENIRKTINEYPFKSRERQPDGALSASIGLSSYPDCIQEPESLIETADQAVYASKKNGRNRVTVFSSSPKGVQS</sequence>
<dbReference type="InterPro" id="IPR043128">
    <property type="entry name" value="Rev_trsase/Diguanyl_cyclase"/>
</dbReference>
<proteinExistence type="predicted"/>
<feature type="transmembrane region" description="Helical" evidence="1">
    <location>
        <begin position="159"/>
        <end position="179"/>
    </location>
</feature>
<keyword evidence="1" id="KW-1133">Transmembrane helix</keyword>
<dbReference type="SMART" id="SM00065">
    <property type="entry name" value="GAF"/>
    <property type="match status" value="1"/>
</dbReference>
<dbReference type="SUPFAM" id="SSF55781">
    <property type="entry name" value="GAF domain-like"/>
    <property type="match status" value="1"/>
</dbReference>
<dbReference type="Gene3D" id="3.30.450.40">
    <property type="match status" value="1"/>
</dbReference>
<dbReference type="AlphaFoldDB" id="D6XUU4"/>
<evidence type="ECO:0000313" key="3">
    <source>
        <dbReference type="EMBL" id="ADH99580.1"/>
    </source>
</evidence>
<reference evidence="3" key="1">
    <citation type="submission" date="2009-10" db="EMBL/GenBank/DDBJ databases">
        <title>Complete sequence of Bacillus selenitireducens MLS10.</title>
        <authorList>
            <consortium name="US DOE Joint Genome Institute"/>
            <person name="Lucas S."/>
            <person name="Copeland A."/>
            <person name="Lapidus A."/>
            <person name="Glavina del Rio T."/>
            <person name="Dalin E."/>
            <person name="Tice H."/>
            <person name="Bruce D."/>
            <person name="Goodwin L."/>
            <person name="Pitluck S."/>
            <person name="Sims D."/>
            <person name="Brettin T."/>
            <person name="Detter J.C."/>
            <person name="Han C."/>
            <person name="Larimer F."/>
            <person name="Land M."/>
            <person name="Hauser L."/>
            <person name="Kyrpides N."/>
            <person name="Ovchinnikova G."/>
            <person name="Stolz J."/>
        </authorList>
    </citation>
    <scope>NUCLEOTIDE SEQUENCE [LARGE SCALE GENOMIC DNA]</scope>
    <source>
        <strain evidence="3">MLS10</strain>
    </source>
</reference>
<protein>
    <submittedName>
        <fullName evidence="3">Diguanylate cyclase with GAF sensor</fullName>
    </submittedName>
</protein>
<keyword evidence="4" id="KW-1185">Reference proteome</keyword>
<organism evidence="3 4">
    <name type="scientific">Bacillus selenitireducens (strain ATCC 700615 / DSM 15326 / MLS10)</name>
    <dbReference type="NCBI Taxonomy" id="439292"/>
    <lineage>
        <taxon>Bacteria</taxon>
        <taxon>Bacillati</taxon>
        <taxon>Bacillota</taxon>
        <taxon>Bacilli</taxon>
        <taxon>Bacillales</taxon>
        <taxon>Bacillaceae</taxon>
        <taxon>Salisediminibacterium</taxon>
    </lineage>
</organism>
<accession>D6XUU4</accession>
<dbReference type="InterPro" id="IPR029787">
    <property type="entry name" value="Nucleotide_cyclase"/>
</dbReference>
<dbReference type="InterPro" id="IPR000160">
    <property type="entry name" value="GGDEF_dom"/>
</dbReference>
<dbReference type="NCBIfam" id="TIGR00254">
    <property type="entry name" value="GGDEF"/>
    <property type="match status" value="1"/>
</dbReference>
<dbReference type="Pfam" id="PF01590">
    <property type="entry name" value="GAF"/>
    <property type="match status" value="1"/>
</dbReference>
<dbReference type="SUPFAM" id="SSF55073">
    <property type="entry name" value="Nucleotide cyclase"/>
    <property type="match status" value="1"/>
</dbReference>
<feature type="transmembrane region" description="Helical" evidence="1">
    <location>
        <begin position="70"/>
        <end position="90"/>
    </location>
</feature>
<dbReference type="Gene3D" id="3.30.70.270">
    <property type="match status" value="1"/>
</dbReference>
<dbReference type="CDD" id="cd01949">
    <property type="entry name" value="GGDEF"/>
    <property type="match status" value="1"/>
</dbReference>
<evidence type="ECO:0000259" key="2">
    <source>
        <dbReference type="PROSITE" id="PS50887"/>
    </source>
</evidence>
<dbReference type="GO" id="GO:0005886">
    <property type="term" value="C:plasma membrane"/>
    <property type="evidence" value="ECO:0007669"/>
    <property type="project" value="TreeGrafter"/>
</dbReference>
<dbReference type="InterPro" id="IPR029016">
    <property type="entry name" value="GAF-like_dom_sf"/>
</dbReference>
<dbReference type="InterPro" id="IPR003018">
    <property type="entry name" value="GAF"/>
</dbReference>
<dbReference type="PANTHER" id="PTHR45138:SF9">
    <property type="entry name" value="DIGUANYLATE CYCLASE DGCM-RELATED"/>
    <property type="match status" value="1"/>
</dbReference>
<dbReference type="Pfam" id="PF00990">
    <property type="entry name" value="GGDEF"/>
    <property type="match status" value="1"/>
</dbReference>
<dbReference type="KEGG" id="bse:Bsel_2076"/>
<dbReference type="GO" id="GO:0052621">
    <property type="term" value="F:diguanylate cyclase activity"/>
    <property type="evidence" value="ECO:0007669"/>
    <property type="project" value="TreeGrafter"/>
</dbReference>
<keyword evidence="1" id="KW-0812">Transmembrane</keyword>
<feature type="transmembrane region" description="Helical" evidence="1">
    <location>
        <begin position="96"/>
        <end position="118"/>
    </location>
</feature>
<dbReference type="EMBL" id="CP001791">
    <property type="protein sequence ID" value="ADH99580.1"/>
    <property type="molecule type" value="Genomic_DNA"/>
</dbReference>
<dbReference type="PANTHER" id="PTHR45138">
    <property type="entry name" value="REGULATORY COMPONENTS OF SENSORY TRANSDUCTION SYSTEM"/>
    <property type="match status" value="1"/>
</dbReference>
<dbReference type="Proteomes" id="UP000000271">
    <property type="component" value="Chromosome"/>
</dbReference>
<keyword evidence="1" id="KW-0472">Membrane</keyword>
<dbReference type="HOGENOM" id="CLU_042645_0_0_9"/>
<gene>
    <name evidence="3" type="ordered locus">Bsel_2076</name>
</gene>
<dbReference type="eggNOG" id="COG3706">
    <property type="taxonomic scope" value="Bacteria"/>
</dbReference>
<dbReference type="GO" id="GO:1902201">
    <property type="term" value="P:negative regulation of bacterial-type flagellum-dependent cell motility"/>
    <property type="evidence" value="ECO:0007669"/>
    <property type="project" value="TreeGrafter"/>
</dbReference>
<dbReference type="SMART" id="SM00267">
    <property type="entry name" value="GGDEF"/>
    <property type="match status" value="1"/>
</dbReference>
<name>D6XUU4_BACIE</name>
<dbReference type="FunFam" id="3.30.70.270:FF:000001">
    <property type="entry name" value="Diguanylate cyclase domain protein"/>
    <property type="match status" value="1"/>
</dbReference>
<evidence type="ECO:0000313" key="4">
    <source>
        <dbReference type="Proteomes" id="UP000000271"/>
    </source>
</evidence>
<dbReference type="InterPro" id="IPR050469">
    <property type="entry name" value="Diguanylate_Cyclase"/>
</dbReference>